<dbReference type="PANTHER" id="PTHR22997">
    <property type="entry name" value="PIH1 DOMAIN-CONTAINING PROTEIN 1"/>
    <property type="match status" value="1"/>
</dbReference>
<dbReference type="Pfam" id="PF18482">
    <property type="entry name" value="Pih1_fungal_CS"/>
    <property type="match status" value="1"/>
</dbReference>
<keyword evidence="5" id="KW-1185">Reference proteome</keyword>
<sequence>MTFMLRALGDAKVERERVLSVEPQAGFAIKTAVESTSHSELEPGVKYFINVCHASQVPAPDIPFDPSIVFPLIMANRWEIPIVTSAARSDVDKKGSTCYVSDCCVNTECLEWARRNPQLKEILVEWCLESCELRQEIELSRTKLAFPKLRCKGDSIPVLEVLKEDLNADPQRDILGADQNRAGNDPQAFLEMRRDLLDDEADLDPDGKLPPLFPKAQTESKKVLIEEIEFNPLSPSKEMGISSPPTKTPLNLDVRMGPAPSEHWANLKVQVRSELARQQDYQISYNSQDNSLHIMTSPDHHTYSPQELQIPLPLVTKTSAANMVTSFDRDNHTLTILL</sequence>
<dbReference type="GO" id="GO:0005737">
    <property type="term" value="C:cytoplasm"/>
    <property type="evidence" value="ECO:0007669"/>
    <property type="project" value="TreeGrafter"/>
</dbReference>
<comment type="similarity">
    <text evidence="1">Belongs to the PIH1 family.</text>
</comment>
<evidence type="ECO:0000259" key="2">
    <source>
        <dbReference type="Pfam" id="PF08190"/>
    </source>
</evidence>
<name>A0A0C7NDI7_9SACH</name>
<dbReference type="GeneID" id="34687268"/>
<dbReference type="GO" id="GO:0000492">
    <property type="term" value="P:box C/D snoRNP assembly"/>
    <property type="evidence" value="ECO:0007669"/>
    <property type="project" value="EnsemblFungi"/>
</dbReference>
<evidence type="ECO:0000256" key="1">
    <source>
        <dbReference type="ARBA" id="ARBA00008511"/>
    </source>
</evidence>
<dbReference type="GO" id="GO:0006457">
    <property type="term" value="P:protein folding"/>
    <property type="evidence" value="ECO:0007669"/>
    <property type="project" value="EnsemblFungi"/>
</dbReference>
<dbReference type="STRING" id="1245769.A0A0C7NDI7"/>
<dbReference type="Proteomes" id="UP000054304">
    <property type="component" value="Unassembled WGS sequence"/>
</dbReference>
<dbReference type="PANTHER" id="PTHR22997:SF0">
    <property type="entry name" value="PIH1 DOMAIN-CONTAINING PROTEIN 1"/>
    <property type="match status" value="1"/>
</dbReference>
<dbReference type="Pfam" id="PF08190">
    <property type="entry name" value="PIH1"/>
    <property type="match status" value="1"/>
</dbReference>
<proteinExistence type="inferred from homology"/>
<evidence type="ECO:0000259" key="3">
    <source>
        <dbReference type="Pfam" id="PF18482"/>
    </source>
</evidence>
<gene>
    <name evidence="4" type="ORF">LALA0_S09e01640g</name>
</gene>
<evidence type="ECO:0000313" key="5">
    <source>
        <dbReference type="Proteomes" id="UP000054304"/>
    </source>
</evidence>
<dbReference type="RefSeq" id="XP_022629961.1">
    <property type="nucleotide sequence ID" value="XM_022770641.1"/>
</dbReference>
<dbReference type="OrthoDB" id="5135119at2759"/>
<dbReference type="GO" id="GO:0097255">
    <property type="term" value="C:R2TP complex"/>
    <property type="evidence" value="ECO:0007669"/>
    <property type="project" value="EnsemblFungi"/>
</dbReference>
<dbReference type="EMBL" id="LN736368">
    <property type="protein sequence ID" value="CEP63749.1"/>
    <property type="molecule type" value="Genomic_DNA"/>
</dbReference>
<dbReference type="InterPro" id="IPR041441">
    <property type="entry name" value="Pih1_CS_Ascomycota"/>
</dbReference>
<organism evidence="4 5">
    <name type="scientific">Lachancea lanzarotensis</name>
    <dbReference type="NCBI Taxonomy" id="1245769"/>
    <lineage>
        <taxon>Eukaryota</taxon>
        <taxon>Fungi</taxon>
        <taxon>Dikarya</taxon>
        <taxon>Ascomycota</taxon>
        <taxon>Saccharomycotina</taxon>
        <taxon>Saccharomycetes</taxon>
        <taxon>Saccharomycetales</taxon>
        <taxon>Saccharomycetaceae</taxon>
        <taxon>Lachancea</taxon>
    </lineage>
</organism>
<evidence type="ECO:0000313" key="4">
    <source>
        <dbReference type="EMBL" id="CEP63749.1"/>
    </source>
</evidence>
<accession>A0A0C7NDI7</accession>
<dbReference type="GO" id="GO:0006364">
    <property type="term" value="P:rRNA processing"/>
    <property type="evidence" value="ECO:0007669"/>
    <property type="project" value="EnsemblFungi"/>
</dbReference>
<reference evidence="4 5" key="1">
    <citation type="submission" date="2014-12" db="EMBL/GenBank/DDBJ databases">
        <authorList>
            <person name="Neuveglise Cecile"/>
        </authorList>
    </citation>
    <scope>NUCLEOTIDE SEQUENCE [LARGE SCALE GENOMIC DNA]</scope>
    <source>
        <strain evidence="4 5">CBS 12615</strain>
    </source>
</reference>
<protein>
    <submittedName>
        <fullName evidence="4">LALA0S09e01640g1_1</fullName>
    </submittedName>
</protein>
<feature type="domain" description="Pih1 Ascomycota CS" evidence="3">
    <location>
        <begin position="251"/>
        <end position="337"/>
    </location>
</feature>
<dbReference type="HOGENOM" id="CLU_072113_0_0_1"/>
<dbReference type="AlphaFoldDB" id="A0A0C7NDI7"/>
<feature type="domain" description="PIH1 N-terminal" evidence="2">
    <location>
        <begin position="15"/>
        <end position="158"/>
    </location>
</feature>
<dbReference type="InterPro" id="IPR012981">
    <property type="entry name" value="PIH1_N"/>
</dbReference>
<dbReference type="GO" id="GO:1990904">
    <property type="term" value="C:ribonucleoprotein complex"/>
    <property type="evidence" value="ECO:0007669"/>
    <property type="project" value="TreeGrafter"/>
</dbReference>
<dbReference type="InterPro" id="IPR050734">
    <property type="entry name" value="PIH1/Kintoun_subfamily"/>
</dbReference>